<evidence type="ECO:0000313" key="4">
    <source>
        <dbReference type="Proteomes" id="UP000235994"/>
    </source>
</evidence>
<dbReference type="InterPro" id="IPR018511">
    <property type="entry name" value="Hemolysin-typ_Ca-bd_CS"/>
</dbReference>
<dbReference type="InterPro" id="IPR011049">
    <property type="entry name" value="Serralysin-like_metalloprot_C"/>
</dbReference>
<name>A0A2N8KRA9_9BURK</name>
<dbReference type="EMBL" id="POQS01000001">
    <property type="protein sequence ID" value="PND35960.1"/>
    <property type="molecule type" value="Genomic_DNA"/>
</dbReference>
<dbReference type="SUPFAM" id="SSF51120">
    <property type="entry name" value="beta-Roll"/>
    <property type="match status" value="1"/>
</dbReference>
<dbReference type="PANTHER" id="PTHR38340">
    <property type="entry name" value="S-LAYER PROTEIN"/>
    <property type="match status" value="1"/>
</dbReference>
<dbReference type="PROSITE" id="PS00330">
    <property type="entry name" value="HEMOLYSIN_CALCIUM"/>
    <property type="match status" value="3"/>
</dbReference>
<gene>
    <name evidence="3" type="ORF">C1I89_05225</name>
</gene>
<dbReference type="InterPro" id="IPR019960">
    <property type="entry name" value="T1SS_VCA0849"/>
</dbReference>
<evidence type="ECO:0000313" key="3">
    <source>
        <dbReference type="EMBL" id="PND35960.1"/>
    </source>
</evidence>
<dbReference type="InterPro" id="IPR050557">
    <property type="entry name" value="RTX_toxin/Mannuronan_C5-epim"/>
</dbReference>
<dbReference type="PANTHER" id="PTHR38340:SF1">
    <property type="entry name" value="S-LAYER PROTEIN"/>
    <property type="match status" value="1"/>
</dbReference>
<dbReference type="GO" id="GO:0005576">
    <property type="term" value="C:extracellular region"/>
    <property type="evidence" value="ECO:0007669"/>
    <property type="project" value="UniProtKB-SubCell"/>
</dbReference>
<reference evidence="3 4" key="1">
    <citation type="submission" date="2018-01" db="EMBL/GenBank/DDBJ databases">
        <title>The draft genome of an aniline degradation strain ANB-1.</title>
        <authorList>
            <person name="Zhang L."/>
            <person name="Jiang J."/>
        </authorList>
    </citation>
    <scope>NUCLEOTIDE SEQUENCE [LARGE SCALE GENOMIC DNA]</scope>
    <source>
        <strain evidence="3 4">ANB-1</strain>
    </source>
</reference>
<evidence type="ECO:0000256" key="2">
    <source>
        <dbReference type="ARBA" id="ARBA00022525"/>
    </source>
</evidence>
<dbReference type="AlphaFoldDB" id="A0A2N8KRA9"/>
<evidence type="ECO:0000256" key="1">
    <source>
        <dbReference type="ARBA" id="ARBA00004613"/>
    </source>
</evidence>
<dbReference type="NCBIfam" id="TIGR03661">
    <property type="entry name" value="T1SS_VCA0849"/>
    <property type="match status" value="1"/>
</dbReference>
<comment type="caution">
    <text evidence="3">The sequence shown here is derived from an EMBL/GenBank/DDBJ whole genome shotgun (WGS) entry which is preliminary data.</text>
</comment>
<accession>A0A2N8KRA9</accession>
<organism evidence="3 4">
    <name type="scientific">Achromobacter pulmonis</name>
    <dbReference type="NCBI Taxonomy" id="1389932"/>
    <lineage>
        <taxon>Bacteria</taxon>
        <taxon>Pseudomonadati</taxon>
        <taxon>Pseudomonadota</taxon>
        <taxon>Betaproteobacteria</taxon>
        <taxon>Burkholderiales</taxon>
        <taxon>Alcaligenaceae</taxon>
        <taxon>Achromobacter</taxon>
    </lineage>
</organism>
<dbReference type="InterPro" id="IPR001343">
    <property type="entry name" value="Hemolysn_Ca-bd"/>
</dbReference>
<sequence length="193" mass="20051">MTIQGHDDGGSAYTYQRSSDITIRVDAVSYGSAGDDTLAGGSGDDFLYGGVGDDVLHGGRGDDTLVGGPGSDTFKWELGDQGSTAAPAVDTVKDFSILKPAEGGDVLDLKDLLVGESDATLTQYLSFSRNPAEAGGGTLIEINTRGQLASQGADQKIVLENVDLTHGANGQILNNQAIINDLLRKDKLIVDHA</sequence>
<comment type="subcellular location">
    <subcellularLocation>
        <location evidence="1">Secreted</location>
    </subcellularLocation>
</comment>
<proteinExistence type="predicted"/>
<dbReference type="Pfam" id="PF00353">
    <property type="entry name" value="HemolysinCabind"/>
    <property type="match status" value="1"/>
</dbReference>
<keyword evidence="2" id="KW-0964">Secreted</keyword>
<dbReference type="GO" id="GO:0005509">
    <property type="term" value="F:calcium ion binding"/>
    <property type="evidence" value="ECO:0007669"/>
    <property type="project" value="InterPro"/>
</dbReference>
<dbReference type="Gene3D" id="2.150.10.10">
    <property type="entry name" value="Serralysin-like metalloprotease, C-terminal"/>
    <property type="match status" value="1"/>
</dbReference>
<protein>
    <recommendedName>
        <fullName evidence="5">Type I secretion C-terminal target domain-containing protein</fullName>
    </recommendedName>
</protein>
<dbReference type="Proteomes" id="UP000235994">
    <property type="component" value="Unassembled WGS sequence"/>
</dbReference>
<dbReference type="PRINTS" id="PR00313">
    <property type="entry name" value="CABNDNGRPT"/>
</dbReference>
<evidence type="ECO:0008006" key="5">
    <source>
        <dbReference type="Google" id="ProtNLM"/>
    </source>
</evidence>
<keyword evidence="4" id="KW-1185">Reference proteome</keyword>